<evidence type="ECO:0000313" key="1">
    <source>
        <dbReference type="EMBL" id="RPB18367.1"/>
    </source>
</evidence>
<accession>A0A3N4L644</accession>
<protein>
    <submittedName>
        <fullName evidence="1">Uncharacterized protein</fullName>
    </submittedName>
</protein>
<reference evidence="1 2" key="1">
    <citation type="journal article" date="2018" name="Nat. Ecol. Evol.">
        <title>Pezizomycetes genomes reveal the molecular basis of ectomycorrhizal truffle lifestyle.</title>
        <authorList>
            <person name="Murat C."/>
            <person name="Payen T."/>
            <person name="Noel B."/>
            <person name="Kuo A."/>
            <person name="Morin E."/>
            <person name="Chen J."/>
            <person name="Kohler A."/>
            <person name="Krizsan K."/>
            <person name="Balestrini R."/>
            <person name="Da Silva C."/>
            <person name="Montanini B."/>
            <person name="Hainaut M."/>
            <person name="Levati E."/>
            <person name="Barry K.W."/>
            <person name="Belfiori B."/>
            <person name="Cichocki N."/>
            <person name="Clum A."/>
            <person name="Dockter R.B."/>
            <person name="Fauchery L."/>
            <person name="Guy J."/>
            <person name="Iotti M."/>
            <person name="Le Tacon F."/>
            <person name="Lindquist E.A."/>
            <person name="Lipzen A."/>
            <person name="Malagnac F."/>
            <person name="Mello A."/>
            <person name="Molinier V."/>
            <person name="Miyauchi S."/>
            <person name="Poulain J."/>
            <person name="Riccioni C."/>
            <person name="Rubini A."/>
            <person name="Sitrit Y."/>
            <person name="Splivallo R."/>
            <person name="Traeger S."/>
            <person name="Wang M."/>
            <person name="Zifcakova L."/>
            <person name="Wipf D."/>
            <person name="Zambonelli A."/>
            <person name="Paolocci F."/>
            <person name="Nowrousian M."/>
            <person name="Ottonello S."/>
            <person name="Baldrian P."/>
            <person name="Spatafora J.W."/>
            <person name="Henrissat B."/>
            <person name="Nagy L.G."/>
            <person name="Aury J.M."/>
            <person name="Wincker P."/>
            <person name="Grigoriev I.V."/>
            <person name="Bonfante P."/>
            <person name="Martin F.M."/>
        </authorList>
    </citation>
    <scope>NUCLEOTIDE SEQUENCE [LARGE SCALE GENOMIC DNA]</scope>
    <source>
        <strain evidence="1 2">ATCC MYA-4762</strain>
    </source>
</reference>
<dbReference type="InParanoid" id="A0A3N4L644"/>
<feature type="non-terminal residue" evidence="1">
    <location>
        <position position="1"/>
    </location>
</feature>
<dbReference type="STRING" id="1051890.A0A3N4L644"/>
<dbReference type="EMBL" id="ML121636">
    <property type="protein sequence ID" value="RPB18367.1"/>
    <property type="molecule type" value="Genomic_DNA"/>
</dbReference>
<proteinExistence type="predicted"/>
<name>A0A3N4L644_9PEZI</name>
<keyword evidence="2" id="KW-1185">Reference proteome</keyword>
<gene>
    <name evidence="1" type="ORF">L211DRAFT_797200</name>
</gene>
<dbReference type="Proteomes" id="UP000267821">
    <property type="component" value="Unassembled WGS sequence"/>
</dbReference>
<dbReference type="OrthoDB" id="2278877at2759"/>
<dbReference type="AlphaFoldDB" id="A0A3N4L644"/>
<evidence type="ECO:0000313" key="2">
    <source>
        <dbReference type="Proteomes" id="UP000267821"/>
    </source>
</evidence>
<organism evidence="1 2">
    <name type="scientific">Terfezia boudieri ATCC MYA-4762</name>
    <dbReference type="NCBI Taxonomy" id="1051890"/>
    <lineage>
        <taxon>Eukaryota</taxon>
        <taxon>Fungi</taxon>
        <taxon>Dikarya</taxon>
        <taxon>Ascomycota</taxon>
        <taxon>Pezizomycotina</taxon>
        <taxon>Pezizomycetes</taxon>
        <taxon>Pezizales</taxon>
        <taxon>Pezizaceae</taxon>
        <taxon>Terfezia</taxon>
    </lineage>
</organism>
<sequence length="64" mass="7321">NYCEPSLEFPLPSPYSGILHHLSNPNSYTTTQIYPRTLGSVDDVRLLSLYFKMSHLQPLCQHPC</sequence>